<dbReference type="InterPro" id="IPR012334">
    <property type="entry name" value="Pectin_lyas_fold"/>
</dbReference>
<name>A0AAU8AKK6_9RHOB</name>
<dbReference type="CDD" id="cd02795">
    <property type="entry name" value="CBM6-CBM35-CBM36_like"/>
    <property type="match status" value="1"/>
</dbReference>
<dbReference type="GO" id="GO:0046872">
    <property type="term" value="F:metal ion binding"/>
    <property type="evidence" value="ECO:0007669"/>
    <property type="project" value="UniProtKB-KW"/>
</dbReference>
<organism evidence="4">
    <name type="scientific">Alloyangia sp. H15</name>
    <dbReference type="NCBI Taxonomy" id="3029062"/>
    <lineage>
        <taxon>Bacteria</taxon>
        <taxon>Pseudomonadati</taxon>
        <taxon>Pseudomonadota</taxon>
        <taxon>Alphaproteobacteria</taxon>
        <taxon>Rhodobacterales</taxon>
        <taxon>Roseobacteraceae</taxon>
        <taxon>Alloyangia</taxon>
    </lineage>
</organism>
<dbReference type="RefSeq" id="WP_353474332.1">
    <property type="nucleotide sequence ID" value="NZ_CP123385.1"/>
</dbReference>
<dbReference type="PANTHER" id="PTHR42970:SF1">
    <property type="entry name" value="PECTATE LYASE C-RELATED"/>
    <property type="match status" value="1"/>
</dbReference>
<accession>A0AAU8AKK6</accession>
<feature type="region of interest" description="Disordered" evidence="3">
    <location>
        <begin position="316"/>
        <end position="338"/>
    </location>
</feature>
<dbReference type="SUPFAM" id="SSF51126">
    <property type="entry name" value="Pectin lyase-like"/>
    <property type="match status" value="1"/>
</dbReference>
<evidence type="ECO:0000256" key="2">
    <source>
        <dbReference type="ARBA" id="ARBA00023180"/>
    </source>
</evidence>
<dbReference type="InterPro" id="IPR052063">
    <property type="entry name" value="Polysaccharide_Lyase_1"/>
</dbReference>
<dbReference type="Gene3D" id="2.160.20.10">
    <property type="entry name" value="Single-stranded right-handed beta-helix, Pectin lyase-like"/>
    <property type="match status" value="1"/>
</dbReference>
<dbReference type="EMBL" id="CP123385">
    <property type="protein sequence ID" value="XCC95473.1"/>
    <property type="molecule type" value="Genomic_DNA"/>
</dbReference>
<dbReference type="InterPro" id="IPR011050">
    <property type="entry name" value="Pectin_lyase_fold/virulence"/>
</dbReference>
<sequence>MKVTNLNGSGEGSLRWALEDLDGPRIVVFAVGGQIDLKDEIQINGDVTLAGQTAPGGITVTGARLRVVDSNVIIRGMNLRPGESRDGYDPDNRDGISVGKGGRVVEDVIIDSNSITWAVDENTSTWNRPSNVTWSNNIIAEGLDRSIHPKGEHSMGMLIGDGSENISIIGNLFASNDQRNAVVKDASEHIEYINNVVYNYGHQGLEVQGGSVHAIGNVMISGADSNGRAAIRFNDGDGRNAFYVSDNSSEVGGTATDKIRSGYVFDPATKEIIPSEDVREWVLSHAGVIIDGERSRIDQRIIDSVVDDDGRIIDSPDDVGGYLDRGSSSALRDSDDDGIPDAYEQLLGSDAHKSDAQGDADGDGLANIEDYINSLLDGSGPAPSRYAVSVDSSDFVAEDAAGPDSFIIEAEDFDIKEGFDVARLMAASDGKVLSALRDAEATTTFKGDSGTYDIGVQYFDEADGVSYLEVRLNGKVLDAWHWRADLGSNLANWMTKTTHVIDNVELEAGDEIMLVGSGDRANEPMRIDALEFTAVDTVLA</sequence>
<evidence type="ECO:0008006" key="5">
    <source>
        <dbReference type="Google" id="ProtNLM"/>
    </source>
</evidence>
<dbReference type="PANTHER" id="PTHR42970">
    <property type="entry name" value="PECTATE LYASE C-RELATED"/>
    <property type="match status" value="1"/>
</dbReference>
<evidence type="ECO:0000256" key="1">
    <source>
        <dbReference type="ARBA" id="ARBA00022723"/>
    </source>
</evidence>
<dbReference type="Gene3D" id="2.60.120.260">
    <property type="entry name" value="Galactose-binding domain-like"/>
    <property type="match status" value="1"/>
</dbReference>
<keyword evidence="1" id="KW-0479">Metal-binding</keyword>
<keyword evidence="2" id="KW-0325">Glycoprotein</keyword>
<protein>
    <recommendedName>
        <fullName evidence="5">Right handed beta helix domain-containing protein</fullName>
    </recommendedName>
</protein>
<proteinExistence type="predicted"/>
<reference evidence="4" key="1">
    <citation type="submission" date="2023-02" db="EMBL/GenBank/DDBJ databases">
        <title>Description and genomic characterization of Salipiger bruguierae sp. nov., isolated from the sediment of mangrove plant Bruguiera sexangula.</title>
        <authorList>
            <person name="Long M."/>
        </authorList>
    </citation>
    <scope>NUCLEOTIDE SEQUENCE</scope>
    <source>
        <strain evidence="4">H15</strain>
    </source>
</reference>
<gene>
    <name evidence="4" type="ORF">PVT71_20540</name>
</gene>
<evidence type="ECO:0000256" key="3">
    <source>
        <dbReference type="SAM" id="MobiDB-lite"/>
    </source>
</evidence>
<evidence type="ECO:0000313" key="4">
    <source>
        <dbReference type="EMBL" id="XCC95473.1"/>
    </source>
</evidence>
<dbReference type="AlphaFoldDB" id="A0AAU8AKK6"/>